<sequence>MVGEHARRATNKNMNRAYTLPIPHDRLRLTFCRTIIHMLKMWVETAGAELSLIVFCMYA</sequence>
<dbReference type="Proteomes" id="UP000887565">
    <property type="component" value="Unplaced"/>
</dbReference>
<protein>
    <submittedName>
        <fullName evidence="2">Uncharacterized protein</fullName>
    </submittedName>
</protein>
<name>A0A915HEY0_ROMCU</name>
<proteinExistence type="predicted"/>
<reference evidence="2" key="1">
    <citation type="submission" date="2022-11" db="UniProtKB">
        <authorList>
            <consortium name="WormBaseParasite"/>
        </authorList>
    </citation>
    <scope>IDENTIFICATION</scope>
</reference>
<organism evidence="1 2">
    <name type="scientific">Romanomermis culicivorax</name>
    <name type="common">Nematode worm</name>
    <dbReference type="NCBI Taxonomy" id="13658"/>
    <lineage>
        <taxon>Eukaryota</taxon>
        <taxon>Metazoa</taxon>
        <taxon>Ecdysozoa</taxon>
        <taxon>Nematoda</taxon>
        <taxon>Enoplea</taxon>
        <taxon>Dorylaimia</taxon>
        <taxon>Mermithida</taxon>
        <taxon>Mermithoidea</taxon>
        <taxon>Mermithidae</taxon>
        <taxon>Romanomermis</taxon>
    </lineage>
</organism>
<dbReference type="WBParaSite" id="nRc.2.0.1.t00162-RA">
    <property type="protein sequence ID" value="nRc.2.0.1.t00162-RA"/>
    <property type="gene ID" value="nRc.2.0.1.g00162"/>
</dbReference>
<dbReference type="AlphaFoldDB" id="A0A915HEY0"/>
<evidence type="ECO:0000313" key="2">
    <source>
        <dbReference type="WBParaSite" id="nRc.2.0.1.t00162-RA"/>
    </source>
</evidence>
<accession>A0A915HEY0</accession>
<keyword evidence="1" id="KW-1185">Reference proteome</keyword>
<evidence type="ECO:0000313" key="1">
    <source>
        <dbReference type="Proteomes" id="UP000887565"/>
    </source>
</evidence>